<dbReference type="InterPro" id="IPR011010">
    <property type="entry name" value="DNA_brk_join_enz"/>
</dbReference>
<dbReference type="PANTHER" id="PTHR30349:SF94">
    <property type="entry name" value="INTEGRASE_RECOMBINASE HI_1414-RELATED"/>
    <property type="match status" value="1"/>
</dbReference>
<dbReference type="EMBL" id="CATVXE010000039">
    <property type="protein sequence ID" value="CAJ0698016.1"/>
    <property type="molecule type" value="Genomic_DNA"/>
</dbReference>
<dbReference type="Gene3D" id="1.10.443.10">
    <property type="entry name" value="Intergrase catalytic core"/>
    <property type="match status" value="1"/>
</dbReference>
<gene>
    <name evidence="6" type="primary">xerC_11</name>
    <name evidence="6" type="ORF">R77591_04902</name>
</gene>
<comment type="caution">
    <text evidence="6">The sequence shown here is derived from an EMBL/GenBank/DDBJ whole genome shotgun (WGS) entry which is preliminary data.</text>
</comment>
<dbReference type="GO" id="GO:0015074">
    <property type="term" value="P:DNA integration"/>
    <property type="evidence" value="ECO:0007669"/>
    <property type="project" value="UniProtKB-KW"/>
</dbReference>
<evidence type="ECO:0000256" key="4">
    <source>
        <dbReference type="SAM" id="MobiDB-lite"/>
    </source>
</evidence>
<dbReference type="Proteomes" id="UP001190002">
    <property type="component" value="Unassembled WGS sequence"/>
</dbReference>
<accession>A0AAD2ES95</accession>
<keyword evidence="1" id="KW-0229">DNA integration</keyword>
<dbReference type="GO" id="GO:0003677">
    <property type="term" value="F:DNA binding"/>
    <property type="evidence" value="ECO:0007669"/>
    <property type="project" value="UniProtKB-KW"/>
</dbReference>
<dbReference type="Pfam" id="PF00589">
    <property type="entry name" value="Phage_integrase"/>
    <property type="match status" value="1"/>
</dbReference>
<evidence type="ECO:0000256" key="3">
    <source>
        <dbReference type="ARBA" id="ARBA00023172"/>
    </source>
</evidence>
<name>A0AAD2ES95_9RALS</name>
<dbReference type="PANTHER" id="PTHR30349">
    <property type="entry name" value="PHAGE INTEGRASE-RELATED"/>
    <property type="match status" value="1"/>
</dbReference>
<protein>
    <submittedName>
        <fullName evidence="6">Tyrosine recombinase XerC</fullName>
    </submittedName>
</protein>
<dbReference type="InterPro" id="IPR013762">
    <property type="entry name" value="Integrase-like_cat_sf"/>
</dbReference>
<evidence type="ECO:0000256" key="1">
    <source>
        <dbReference type="ARBA" id="ARBA00022908"/>
    </source>
</evidence>
<sequence length="512" mass="57815">MKSAFQRRLLPSKTGLASIVNGRVLIRPPVLTATFTANLFRWRAIATDSCRDVFFFKSTRYGSFSIAGDSPRRTSIHSHSIVAGGLPDTSYTTRFSPRTSLMMRFDARLEALSGAGSCGFSSPLSKLCPNRSEQMSIRLRGSRFQVRVTVNGRTAAQSFDTLAEAQRWETLQKILLEHGVAERSKTVAPPTKITLADAIDRYSIEVLPGKRGHRSEQYLLRYWRNSPLGGRQVNEIGRQDLVTARDELQESTLKPASVRRYLDCLSAVLTACSRDWLLVNTNPMRDIRKPSNSKPRERRVSRHELSRILHAARFSPDLPAIITLAIETAMRRSEILSLEWQHVDLEKRVLWLPLTKNGDSRTVPLSVEATKTLAARPRQTEGKVFSKNGTSLSGAFQRAVGRARKTYEQERRADGVLSSELELDPFLRNLRFHDLRHERISSLVEGGFNLIEVAAMSGHRTMQCLKRYSHLQTTLLIEKLDRMPQPSSTPPAAHPGRLVRRKDRVNSDLHQT</sequence>
<organism evidence="6 7">
    <name type="scientific">Ralstonia mannitolilytica</name>
    <dbReference type="NCBI Taxonomy" id="105219"/>
    <lineage>
        <taxon>Bacteria</taxon>
        <taxon>Pseudomonadati</taxon>
        <taxon>Pseudomonadota</taxon>
        <taxon>Betaproteobacteria</taxon>
        <taxon>Burkholderiales</taxon>
        <taxon>Burkholderiaceae</taxon>
        <taxon>Ralstonia</taxon>
    </lineage>
</organism>
<dbReference type="InterPro" id="IPR050090">
    <property type="entry name" value="Tyrosine_recombinase_XerCD"/>
</dbReference>
<dbReference type="Gene3D" id="1.10.150.130">
    <property type="match status" value="1"/>
</dbReference>
<keyword evidence="3" id="KW-0233">DNA recombination</keyword>
<dbReference type="PROSITE" id="PS51898">
    <property type="entry name" value="TYR_RECOMBINASE"/>
    <property type="match status" value="1"/>
</dbReference>
<dbReference type="AlphaFoldDB" id="A0AAD2ES95"/>
<evidence type="ECO:0000256" key="2">
    <source>
        <dbReference type="ARBA" id="ARBA00023125"/>
    </source>
</evidence>
<feature type="domain" description="Tyr recombinase" evidence="5">
    <location>
        <begin position="295"/>
        <end position="481"/>
    </location>
</feature>
<evidence type="ECO:0000313" key="7">
    <source>
        <dbReference type="Proteomes" id="UP001190002"/>
    </source>
</evidence>
<reference evidence="6" key="1">
    <citation type="submission" date="2023-07" db="EMBL/GenBank/DDBJ databases">
        <authorList>
            <person name="Peeters C."/>
        </authorList>
    </citation>
    <scope>NUCLEOTIDE SEQUENCE</scope>
    <source>
        <strain evidence="6">R-77591</strain>
    </source>
</reference>
<dbReference type="CDD" id="cd00796">
    <property type="entry name" value="INT_Rci_Hp1_C"/>
    <property type="match status" value="1"/>
</dbReference>
<dbReference type="SUPFAM" id="SSF56349">
    <property type="entry name" value="DNA breaking-rejoining enzymes"/>
    <property type="match status" value="1"/>
</dbReference>
<evidence type="ECO:0000313" key="6">
    <source>
        <dbReference type="EMBL" id="CAJ0698016.1"/>
    </source>
</evidence>
<proteinExistence type="predicted"/>
<evidence type="ECO:0000259" key="5">
    <source>
        <dbReference type="PROSITE" id="PS51898"/>
    </source>
</evidence>
<feature type="region of interest" description="Disordered" evidence="4">
    <location>
        <begin position="480"/>
        <end position="512"/>
    </location>
</feature>
<keyword evidence="2" id="KW-0238">DNA-binding</keyword>
<dbReference type="InterPro" id="IPR010998">
    <property type="entry name" value="Integrase_recombinase_N"/>
</dbReference>
<dbReference type="InterPro" id="IPR002104">
    <property type="entry name" value="Integrase_catalytic"/>
</dbReference>
<dbReference type="GO" id="GO:0006310">
    <property type="term" value="P:DNA recombination"/>
    <property type="evidence" value="ECO:0007669"/>
    <property type="project" value="UniProtKB-KW"/>
</dbReference>